<keyword evidence="3" id="KW-1185">Reference proteome</keyword>
<dbReference type="RefSeq" id="YP_010772865.1">
    <property type="nucleotide sequence ID" value="NC_074656.1"/>
</dbReference>
<evidence type="ECO:0000313" key="2">
    <source>
        <dbReference type="EMBL" id="QDI73973.1"/>
    </source>
</evidence>
<name>A0A514K2W6_9VIRU</name>
<dbReference type="RefSeq" id="YP_009824146.1">
    <property type="nucleotide sequence ID" value="NC_048199.1"/>
</dbReference>
<dbReference type="KEGG" id="vg:55015673"/>
<dbReference type="GeneID" id="55015673"/>
<organism evidence="2">
    <name type="scientific">Nitrosopumilus spindle-shaped virus</name>
    <dbReference type="NCBI Taxonomy" id="2508184"/>
    <lineage>
        <taxon>Viruses</taxon>
        <taxon>Viruses incertae sedis</taxon>
        <taxon>Thaspiviridae</taxon>
        <taxon>Nitmarvirus</taxon>
        <taxon>Nitmarvirus maris</taxon>
        <taxon>Nitmarvirus NSV1</taxon>
    </lineage>
</organism>
<proteinExistence type="predicted"/>
<dbReference type="KEGG" id="vg:80402592"/>
<sequence length="65" mass="7628">MREVTTLLDLFEKEFWDSKKLRFEYTKGHRKIKIILLGKKGSIHGSIELDTKDLVSAIVKMELLH</sequence>
<accession>A0A514K2W6</accession>
<protein>
    <submittedName>
        <fullName evidence="2">Uncharacterized protein</fullName>
    </submittedName>
</protein>
<dbReference type="Proteomes" id="UP000316651">
    <property type="component" value="Segment"/>
</dbReference>
<dbReference type="EMBL" id="MK570053">
    <property type="protein sequence ID" value="QDI73925.1"/>
    <property type="molecule type" value="Genomic_DNA"/>
</dbReference>
<dbReference type="EMBL" id="MK570054">
    <property type="protein sequence ID" value="QDI73973.1"/>
    <property type="molecule type" value="Genomic_DNA"/>
</dbReference>
<evidence type="ECO:0000313" key="3">
    <source>
        <dbReference type="Proteomes" id="UP000316651"/>
    </source>
</evidence>
<dbReference type="GeneID" id="80402592"/>
<reference evidence="2 3" key="1">
    <citation type="submission" date="2019-02" db="EMBL/GenBank/DDBJ databases">
        <title>Spindle-shaped viruses infect a marine ammonia-oxidizing thaumarchaeon.</title>
        <authorList>
            <person name="Kim J.-G."/>
            <person name="Kim S.-J."/>
            <person name="Rhee S.-K."/>
        </authorList>
    </citation>
    <scope>NUCLEOTIDE SEQUENCE [LARGE SCALE GENOMIC DNA]</scope>
    <source>
        <strain evidence="1">NSV1</strain>
        <strain evidence="2">NSV3</strain>
    </source>
</reference>
<evidence type="ECO:0000313" key="1">
    <source>
        <dbReference type="EMBL" id="QDI73925.1"/>
    </source>
</evidence>